<gene>
    <name evidence="2" type="ORF">ABUW04_21575</name>
</gene>
<dbReference type="EMBL" id="JBEUKS010000007">
    <property type="protein sequence ID" value="MFC1440854.1"/>
    <property type="molecule type" value="Genomic_DNA"/>
</dbReference>
<evidence type="ECO:0000313" key="2">
    <source>
        <dbReference type="EMBL" id="MFC1440854.1"/>
    </source>
</evidence>
<keyword evidence="1" id="KW-1133">Transmembrane helix</keyword>
<evidence type="ECO:0000256" key="1">
    <source>
        <dbReference type="SAM" id="Phobius"/>
    </source>
</evidence>
<protein>
    <recommendedName>
        <fullName evidence="4">SURF1-like protein</fullName>
    </recommendedName>
</protein>
<organism evidence="2 3">
    <name type="scientific">Streptacidiphilus jeojiensis</name>
    <dbReference type="NCBI Taxonomy" id="3229225"/>
    <lineage>
        <taxon>Bacteria</taxon>
        <taxon>Bacillati</taxon>
        <taxon>Actinomycetota</taxon>
        <taxon>Actinomycetes</taxon>
        <taxon>Kitasatosporales</taxon>
        <taxon>Streptomycetaceae</taxon>
        <taxon>Streptacidiphilus</taxon>
    </lineage>
</organism>
<feature type="transmembrane region" description="Helical" evidence="1">
    <location>
        <begin position="49"/>
        <end position="75"/>
    </location>
</feature>
<reference evidence="2 3" key="1">
    <citation type="submission" date="2024-06" db="EMBL/GenBank/DDBJ databases">
        <authorList>
            <person name="Lee S.D."/>
        </authorList>
    </citation>
    <scope>NUCLEOTIDE SEQUENCE [LARGE SCALE GENOMIC DNA]</scope>
    <source>
        <strain evidence="2 3">N1-10</strain>
    </source>
</reference>
<dbReference type="Proteomes" id="UP001592581">
    <property type="component" value="Unassembled WGS sequence"/>
</dbReference>
<dbReference type="RefSeq" id="WP_380566274.1">
    <property type="nucleotide sequence ID" value="NZ_JBEUKS010000007.1"/>
</dbReference>
<proteinExistence type="predicted"/>
<accession>A0ABV6XRH4</accession>
<name>A0ABV6XRH4_9ACTN</name>
<evidence type="ECO:0008006" key="4">
    <source>
        <dbReference type="Google" id="ProtNLM"/>
    </source>
</evidence>
<keyword evidence="1" id="KW-0812">Transmembrane</keyword>
<keyword evidence="1" id="KW-0472">Membrane</keyword>
<sequence>MIRILLTRRWVVLTLVFAALVPVLGELGVWQFHRYQQTSRSDRIINANVSAPVVPFASLAIQWWLFALLVLVAWWTLLRRDLRDHAGDGGTAPGRAPAKKITVDEYLAQQRAATDAAKAGSDR</sequence>
<evidence type="ECO:0000313" key="3">
    <source>
        <dbReference type="Proteomes" id="UP001592581"/>
    </source>
</evidence>
<keyword evidence="3" id="KW-1185">Reference proteome</keyword>
<comment type="caution">
    <text evidence="2">The sequence shown here is derived from an EMBL/GenBank/DDBJ whole genome shotgun (WGS) entry which is preliminary data.</text>
</comment>